<name>A0A0A7KTH1_9ABAC</name>
<dbReference type="Proteomes" id="UP000202327">
    <property type="component" value="Segment"/>
</dbReference>
<reference evidence="2 3" key="1">
    <citation type="journal article" date="2015" name="Virus Genes">
        <title>The genome sequence of Agrotis segetum nucleopolyhedrovirus B (AgseNPV-B) reveals a new baculovirus species within the Agrotis baculovirus complex.</title>
        <authorList>
            <person name="Wennmann J.T."/>
            <person name="Gueli Alletti G."/>
            <person name="Jehle J.A."/>
        </authorList>
    </citation>
    <scope>NUCLEOTIDE SEQUENCE [LARGE SCALE GENOMIC DNA]</scope>
    <source>
        <strain evidence="2">English</strain>
    </source>
</reference>
<protein>
    <submittedName>
        <fullName evidence="2">Asb114</fullName>
    </submittedName>
</protein>
<evidence type="ECO:0000313" key="2">
    <source>
        <dbReference type="EMBL" id="AIZ48671.1"/>
    </source>
</evidence>
<dbReference type="RefSeq" id="YP_009112675.1">
    <property type="nucleotide sequence ID" value="NC_025960.1"/>
</dbReference>
<dbReference type="GeneID" id="22619704"/>
<organism evidence="2 3">
    <name type="scientific">Agrotis segetum nucleopolyhedrovirus B</name>
    <dbReference type="NCBI Taxonomy" id="1580580"/>
    <lineage>
        <taxon>Viruses</taxon>
        <taxon>Viruses incertae sedis</taxon>
        <taxon>Naldaviricetes</taxon>
        <taxon>Lefavirales</taxon>
        <taxon>Baculoviridae</taxon>
        <taxon>Alphabaculovirus</taxon>
        <taxon>Alphabaculovirus alteragsegetum</taxon>
    </lineage>
</organism>
<dbReference type="EMBL" id="KM102981">
    <property type="protein sequence ID" value="AIZ48671.1"/>
    <property type="molecule type" value="Genomic_DNA"/>
</dbReference>
<dbReference type="OrthoDB" id="8698at10239"/>
<feature type="region of interest" description="Disordered" evidence="1">
    <location>
        <begin position="1"/>
        <end position="45"/>
    </location>
</feature>
<evidence type="ECO:0000256" key="1">
    <source>
        <dbReference type="SAM" id="MobiDB-lite"/>
    </source>
</evidence>
<sequence>MSSSGSNKTSGKRRISGTSRIMQSLGGKRKQTSKDLISTANKPTETADDIFSDVEASIDESIIRSPISYSDEAFAAAAVKGAGSAYPNYDPNPISIFEGEAEAAAASATAATETSMEVDTRTPAVVFVRPPTLNQIGALPDNVRDIQMSINIIKLYMDALQHNIAPAYMSVKDHFTMVEQQTNKLAYKDIMYSILNNNTVHKRNFYAVSNLFYYYFVKLFDNTVPIAHVIVNVNYTRGKTNISHAITAFFNSCAHYVVSNIKQLFNAEQQSMNIPGEYYRIIQNNQITLTNLYNFRLNDLRSVLFLKHTPDNDNNTFASKRADNCEERVINVPIHVMINVPQLYFE</sequence>
<feature type="compositionally biased region" description="Polar residues" evidence="1">
    <location>
        <begin position="34"/>
        <end position="44"/>
    </location>
</feature>
<keyword evidence="3" id="KW-1185">Reference proteome</keyword>
<evidence type="ECO:0000313" key="3">
    <source>
        <dbReference type="Proteomes" id="UP000202327"/>
    </source>
</evidence>
<proteinExistence type="predicted"/>
<accession>A0A0A7KTH1</accession>
<dbReference type="KEGG" id="vg:22619704"/>